<sequence>MQCSHSNSNQVIKFSATLPTQCHSYQLDTGADISIANLDHWKKIGQPPLQLSKTIASLSVWGGRSLQIEGECTVKVSYNGKTLQLPLTIVHGSGTAICGRNWLKSLQIDLNAHIYGKSAPLNPKMPTIGTVKSTYSRQKLDDILNQFPELFSPGLGHCSKIKASLHLRPDAQPRFFKPRPIPFARQQLTNEELQRNVDLKIIEKIDYNPRGFAAPMVVVPKPNNKVRICGDFKVTINPQIDVDEHPIPTVDELFLKLNGGEKFTKLDLADAYLQIELEEESKNLVVINTPLGLFRYNCMPFSISSAPAIFQRVMDELLAGIPFCAAYLDDIIITGRTEEEHLNTLKMVLTRLKEFGFKCHKEKCDFFRDKVTYVGHVISKDGKRPDPKRVEPLLQIPNPTCICRMPWSNPMLNPAASHYRSLQGLVPWSDLRHRTVVRRSWSLQGTGRSKAYDTFTMSKHFWGKSTTTIASFLATPTSVRRSTS</sequence>
<dbReference type="InterPro" id="IPR050951">
    <property type="entry name" value="Retrovirus_Pol_polyprotein"/>
</dbReference>
<reference evidence="7" key="1">
    <citation type="submission" date="2022-11" db="UniProtKB">
        <authorList>
            <consortium name="WormBaseParasite"/>
        </authorList>
    </citation>
    <scope>IDENTIFICATION</scope>
</reference>
<dbReference type="InterPro" id="IPR043502">
    <property type="entry name" value="DNA/RNA_pol_sf"/>
</dbReference>
<keyword evidence="1" id="KW-0808">Transferase</keyword>
<dbReference type="Pfam" id="PF00078">
    <property type="entry name" value="RVT_1"/>
    <property type="match status" value="1"/>
</dbReference>
<feature type="domain" description="Reverse transcriptase" evidence="5">
    <location>
        <begin position="200"/>
        <end position="378"/>
    </location>
</feature>
<dbReference type="CDD" id="cd01647">
    <property type="entry name" value="RT_LTR"/>
    <property type="match status" value="1"/>
</dbReference>
<dbReference type="PANTHER" id="PTHR37984:SF5">
    <property type="entry name" value="PROTEIN NYNRIN-LIKE"/>
    <property type="match status" value="1"/>
</dbReference>
<dbReference type="Proteomes" id="UP000887566">
    <property type="component" value="Unplaced"/>
</dbReference>
<dbReference type="GO" id="GO:0004519">
    <property type="term" value="F:endonuclease activity"/>
    <property type="evidence" value="ECO:0007669"/>
    <property type="project" value="UniProtKB-KW"/>
</dbReference>
<dbReference type="SUPFAM" id="SSF56672">
    <property type="entry name" value="DNA/RNA polymerases"/>
    <property type="match status" value="1"/>
</dbReference>
<protein>
    <submittedName>
        <fullName evidence="7">Reverse transcriptase domain-containing protein</fullName>
    </submittedName>
</protein>
<dbReference type="Gene3D" id="3.10.10.10">
    <property type="entry name" value="HIV Type 1 Reverse Transcriptase, subunit A, domain 1"/>
    <property type="match status" value="1"/>
</dbReference>
<dbReference type="Gene3D" id="3.30.70.270">
    <property type="match status" value="1"/>
</dbReference>
<dbReference type="WBParaSite" id="PSAMB.scaffold2804size21173.g19197.t1">
    <property type="protein sequence ID" value="PSAMB.scaffold2804size21173.g19197.t1"/>
    <property type="gene ID" value="PSAMB.scaffold2804size21173.g19197"/>
</dbReference>
<evidence type="ECO:0000313" key="6">
    <source>
        <dbReference type="Proteomes" id="UP000887566"/>
    </source>
</evidence>
<evidence type="ECO:0000256" key="4">
    <source>
        <dbReference type="ARBA" id="ARBA00022759"/>
    </source>
</evidence>
<dbReference type="GO" id="GO:0016779">
    <property type="term" value="F:nucleotidyltransferase activity"/>
    <property type="evidence" value="ECO:0007669"/>
    <property type="project" value="UniProtKB-KW"/>
</dbReference>
<organism evidence="6 7">
    <name type="scientific">Plectus sambesii</name>
    <dbReference type="NCBI Taxonomy" id="2011161"/>
    <lineage>
        <taxon>Eukaryota</taxon>
        <taxon>Metazoa</taxon>
        <taxon>Ecdysozoa</taxon>
        <taxon>Nematoda</taxon>
        <taxon>Chromadorea</taxon>
        <taxon>Plectida</taxon>
        <taxon>Plectina</taxon>
        <taxon>Plectoidea</taxon>
        <taxon>Plectidae</taxon>
        <taxon>Plectus</taxon>
    </lineage>
</organism>
<keyword evidence="4" id="KW-0255">Endonuclease</keyword>
<dbReference type="SUPFAM" id="SSF50630">
    <property type="entry name" value="Acid proteases"/>
    <property type="match status" value="1"/>
</dbReference>
<dbReference type="InterPro" id="IPR021109">
    <property type="entry name" value="Peptidase_aspartic_dom_sf"/>
</dbReference>
<keyword evidence="3" id="KW-0540">Nuclease</keyword>
<evidence type="ECO:0000256" key="2">
    <source>
        <dbReference type="ARBA" id="ARBA00022695"/>
    </source>
</evidence>
<name>A0A914W0Y7_9BILA</name>
<evidence type="ECO:0000256" key="3">
    <source>
        <dbReference type="ARBA" id="ARBA00022722"/>
    </source>
</evidence>
<evidence type="ECO:0000256" key="1">
    <source>
        <dbReference type="ARBA" id="ARBA00022679"/>
    </source>
</evidence>
<accession>A0A914W0Y7</accession>
<dbReference type="InterPro" id="IPR043128">
    <property type="entry name" value="Rev_trsase/Diguanyl_cyclase"/>
</dbReference>
<keyword evidence="2" id="KW-0548">Nucleotidyltransferase</keyword>
<dbReference type="Gene3D" id="2.40.70.10">
    <property type="entry name" value="Acid Proteases"/>
    <property type="match status" value="1"/>
</dbReference>
<evidence type="ECO:0000313" key="7">
    <source>
        <dbReference type="WBParaSite" id="PSAMB.scaffold2804size21173.g19197.t1"/>
    </source>
</evidence>
<keyword evidence="4" id="KW-0378">Hydrolase</keyword>
<dbReference type="AlphaFoldDB" id="A0A914W0Y7"/>
<dbReference type="PROSITE" id="PS50878">
    <property type="entry name" value="RT_POL"/>
    <property type="match status" value="1"/>
</dbReference>
<dbReference type="PANTHER" id="PTHR37984">
    <property type="entry name" value="PROTEIN CBG26694"/>
    <property type="match status" value="1"/>
</dbReference>
<dbReference type="InterPro" id="IPR000477">
    <property type="entry name" value="RT_dom"/>
</dbReference>
<evidence type="ECO:0000259" key="5">
    <source>
        <dbReference type="PROSITE" id="PS50878"/>
    </source>
</evidence>
<keyword evidence="6" id="KW-1185">Reference proteome</keyword>
<proteinExistence type="predicted"/>